<dbReference type="InterPro" id="IPR051317">
    <property type="entry name" value="Gfo/Idh/MocA_oxidoreduct"/>
</dbReference>
<dbReference type="Pfam" id="PF01408">
    <property type="entry name" value="GFO_IDH_MocA"/>
    <property type="match status" value="1"/>
</dbReference>
<dbReference type="Gene3D" id="3.30.360.10">
    <property type="entry name" value="Dihydrodipicolinate Reductase, domain 2"/>
    <property type="match status" value="1"/>
</dbReference>
<dbReference type="SUPFAM" id="SSF55347">
    <property type="entry name" value="Glyceraldehyde-3-phosphate dehydrogenase-like, C-terminal domain"/>
    <property type="match status" value="1"/>
</dbReference>
<keyword evidence="4" id="KW-1185">Reference proteome</keyword>
<accession>A0ABQ6A2G3</accession>
<organism evidence="3 4">
    <name type="scientific">Acidocella aquatica</name>
    <dbReference type="NCBI Taxonomy" id="1922313"/>
    <lineage>
        <taxon>Bacteria</taxon>
        <taxon>Pseudomonadati</taxon>
        <taxon>Pseudomonadota</taxon>
        <taxon>Alphaproteobacteria</taxon>
        <taxon>Acetobacterales</taxon>
        <taxon>Acidocellaceae</taxon>
        <taxon>Acidocella</taxon>
    </lineage>
</organism>
<dbReference type="InterPro" id="IPR036291">
    <property type="entry name" value="NAD(P)-bd_dom_sf"/>
</dbReference>
<dbReference type="EMBL" id="BSOS01000033">
    <property type="protein sequence ID" value="GLR66636.1"/>
    <property type="molecule type" value="Genomic_DNA"/>
</dbReference>
<name>A0ABQ6A2G3_9PROT</name>
<feature type="domain" description="GFO/IDH/MocA-like oxidoreductase" evidence="2">
    <location>
        <begin position="154"/>
        <end position="284"/>
    </location>
</feature>
<evidence type="ECO:0000313" key="4">
    <source>
        <dbReference type="Proteomes" id="UP001156641"/>
    </source>
</evidence>
<dbReference type="Proteomes" id="UP001156641">
    <property type="component" value="Unassembled WGS sequence"/>
</dbReference>
<feature type="domain" description="Gfo/Idh/MocA-like oxidoreductase N-terminal" evidence="1">
    <location>
        <begin position="16"/>
        <end position="145"/>
    </location>
</feature>
<reference evidence="4" key="1">
    <citation type="journal article" date="2019" name="Int. J. Syst. Evol. Microbiol.">
        <title>The Global Catalogue of Microorganisms (GCM) 10K type strain sequencing project: providing services to taxonomists for standard genome sequencing and annotation.</title>
        <authorList>
            <consortium name="The Broad Institute Genomics Platform"/>
            <consortium name="The Broad Institute Genome Sequencing Center for Infectious Disease"/>
            <person name="Wu L."/>
            <person name="Ma J."/>
        </authorList>
    </citation>
    <scope>NUCLEOTIDE SEQUENCE [LARGE SCALE GENOMIC DNA]</scope>
    <source>
        <strain evidence="4">NBRC 112502</strain>
    </source>
</reference>
<sequence>MSLDNAITGTLARRLRLGMVGGGHGAYIGGIHRYAARLDGQYELVAGAFDVDPEKGKAFAAEVFIDSGRSYGDYQEMIEAERQRADRIDVVAICTPNHTHFPIAAAFLQAGFDVICEKPLTTTQEDAVKLVQIAGETGRFLGVTYTYSGYPLVHEARAMVAAGKIGKVRVVQVEYPLEWMATAIEQGGNQQASWRTDPKRSGRGGSIGDIGTHAYHLAGFVTGLKLESLCADLATFVGGRVLDDNAHVMLRYEGGARGLLWSSQVAIGSSNGIRLRVFGETGSLSWFQEEPNVLVHAPLNGHPVTIKRANAASGTGAQARTRTPPGHPEGYIEAFANLYGGFAEVIRAGREGRDPGPIGQAVPAGYDGLKGVAFVDAVVDSHEAGQMGWVKPAYV</sequence>
<dbReference type="PANTHER" id="PTHR43708">
    <property type="entry name" value="CONSERVED EXPRESSED OXIDOREDUCTASE (EUROFUNG)"/>
    <property type="match status" value="1"/>
</dbReference>
<evidence type="ECO:0000259" key="2">
    <source>
        <dbReference type="Pfam" id="PF22725"/>
    </source>
</evidence>
<proteinExistence type="predicted"/>
<protein>
    <submittedName>
        <fullName evidence="3">Oxidoreductase</fullName>
    </submittedName>
</protein>
<comment type="caution">
    <text evidence="3">The sequence shown here is derived from an EMBL/GenBank/DDBJ whole genome shotgun (WGS) entry which is preliminary data.</text>
</comment>
<gene>
    <name evidence="3" type="ORF">GCM10010909_13160</name>
</gene>
<dbReference type="InterPro" id="IPR000683">
    <property type="entry name" value="Gfo/Idh/MocA-like_OxRdtase_N"/>
</dbReference>
<dbReference type="Pfam" id="PF22725">
    <property type="entry name" value="GFO_IDH_MocA_C3"/>
    <property type="match status" value="1"/>
</dbReference>
<evidence type="ECO:0000259" key="1">
    <source>
        <dbReference type="Pfam" id="PF01408"/>
    </source>
</evidence>
<evidence type="ECO:0000313" key="3">
    <source>
        <dbReference type="EMBL" id="GLR66636.1"/>
    </source>
</evidence>
<dbReference type="InterPro" id="IPR055170">
    <property type="entry name" value="GFO_IDH_MocA-like_dom"/>
</dbReference>
<dbReference type="PANTHER" id="PTHR43708:SF3">
    <property type="entry name" value="OXIDOREDUCTASE"/>
    <property type="match status" value="1"/>
</dbReference>
<dbReference type="Gene3D" id="3.40.50.720">
    <property type="entry name" value="NAD(P)-binding Rossmann-like Domain"/>
    <property type="match status" value="1"/>
</dbReference>
<dbReference type="SUPFAM" id="SSF51735">
    <property type="entry name" value="NAD(P)-binding Rossmann-fold domains"/>
    <property type="match status" value="1"/>
</dbReference>